<name>A0A415EWR2_ENTCA</name>
<protein>
    <recommendedName>
        <fullName evidence="3">YokE-like PH domain-containing protein</fullName>
    </recommendedName>
</protein>
<evidence type="ECO:0008006" key="3">
    <source>
        <dbReference type="Google" id="ProtNLM"/>
    </source>
</evidence>
<dbReference type="AlphaFoldDB" id="A0A415EWR2"/>
<sequence>MWLLMKWIVKKDDLERYRAKFHGKLAGYAEEAKMIALPTPKYFIVVVDEEKIHLIQLDLQFHEKGMQTIMIHEITKLQLGGVVNKKVQIQTPSTTVKLMIKPLAIGIKEEQKALIDRFTRMSR</sequence>
<accession>A0A415EWR2</accession>
<organism evidence="1 2">
    <name type="scientific">Enterococcus casseliflavus</name>
    <name type="common">Enterococcus flavescens</name>
    <dbReference type="NCBI Taxonomy" id="37734"/>
    <lineage>
        <taxon>Bacteria</taxon>
        <taxon>Bacillati</taxon>
        <taxon>Bacillota</taxon>
        <taxon>Bacilli</taxon>
        <taxon>Lactobacillales</taxon>
        <taxon>Enterococcaceae</taxon>
        <taxon>Enterococcus</taxon>
    </lineage>
</organism>
<evidence type="ECO:0000313" key="1">
    <source>
        <dbReference type="EMBL" id="RHK07740.1"/>
    </source>
</evidence>
<reference evidence="1 2" key="1">
    <citation type="submission" date="2018-08" db="EMBL/GenBank/DDBJ databases">
        <title>A genome reference for cultivated species of the human gut microbiota.</title>
        <authorList>
            <person name="Zou Y."/>
            <person name="Xue W."/>
            <person name="Luo G."/>
        </authorList>
    </citation>
    <scope>NUCLEOTIDE SEQUENCE [LARGE SCALE GENOMIC DNA]</scope>
    <source>
        <strain evidence="1 2">AF48-16</strain>
    </source>
</reference>
<proteinExistence type="predicted"/>
<comment type="caution">
    <text evidence="1">The sequence shown here is derived from an EMBL/GenBank/DDBJ whole genome shotgun (WGS) entry which is preliminary data.</text>
</comment>
<evidence type="ECO:0000313" key="2">
    <source>
        <dbReference type="Proteomes" id="UP000286288"/>
    </source>
</evidence>
<dbReference type="Proteomes" id="UP000286288">
    <property type="component" value="Unassembled WGS sequence"/>
</dbReference>
<dbReference type="EMBL" id="QRMZ01000003">
    <property type="protein sequence ID" value="RHK07740.1"/>
    <property type="molecule type" value="Genomic_DNA"/>
</dbReference>
<gene>
    <name evidence="1" type="ORF">DW084_03525</name>
</gene>